<dbReference type="InterPro" id="IPR016866">
    <property type="entry name" value="UCP028069"/>
</dbReference>
<dbReference type="EMBL" id="JPIN01000008">
    <property type="protein sequence ID" value="KFZ28422.1"/>
    <property type="molecule type" value="Genomic_DNA"/>
</dbReference>
<dbReference type="AlphaFoldDB" id="A0A094IMT9"/>
<comment type="caution">
    <text evidence="3">The sequence shown here is derived from an EMBL/GenBank/DDBJ whole genome shotgun (WGS) entry which is preliminary data.</text>
</comment>
<reference evidence="3 4" key="1">
    <citation type="submission" date="2014-06" db="EMBL/GenBank/DDBJ databases">
        <title>Draft genome sequence of Idiomarina sp. MCCC 1A10513.</title>
        <authorList>
            <person name="Du J."/>
            <person name="Lai Q."/>
            <person name="Shao Z."/>
        </authorList>
    </citation>
    <scope>NUCLEOTIDE SEQUENCE [LARGE SCALE GENOMIC DNA]</scope>
    <source>
        <strain evidence="3 4">MCCC 1A10513</strain>
    </source>
</reference>
<keyword evidence="1" id="KW-0175">Coiled coil</keyword>
<organism evidence="3 4">
    <name type="scientific">Pseudidiomarina atlantica</name>
    <dbReference type="NCBI Taxonomy" id="1517416"/>
    <lineage>
        <taxon>Bacteria</taxon>
        <taxon>Pseudomonadati</taxon>
        <taxon>Pseudomonadota</taxon>
        <taxon>Gammaproteobacteria</taxon>
        <taxon>Alteromonadales</taxon>
        <taxon>Idiomarinaceae</taxon>
        <taxon>Pseudidiomarina</taxon>
    </lineage>
</organism>
<name>A0A094IMT9_9GAMM</name>
<protein>
    <submittedName>
        <fullName evidence="3">Energy transducer TonB</fullName>
    </submittedName>
</protein>
<dbReference type="RefSeq" id="WP_034732917.1">
    <property type="nucleotide sequence ID" value="NZ_JPIN01000008.1"/>
</dbReference>
<dbReference type="STRING" id="1517416.IDAT_08915"/>
<dbReference type="PIRSF" id="PIRSF028069">
    <property type="entry name" value="UCP028069"/>
    <property type="match status" value="1"/>
</dbReference>
<keyword evidence="2" id="KW-0732">Signal</keyword>
<feature type="signal peptide" evidence="2">
    <location>
        <begin position="1"/>
        <end position="22"/>
    </location>
</feature>
<sequence length="258" mass="29309">MKACFARTMVLAALLASTSALAQEQALEPVVDAATEINQAARSSQLTVDKIADTTQERMQQYKQINRQISGLEVYVQQLQRQIDFQEQEQLDLNASIDEVSVVERQITPLMLRMIESLETFVELDVPFLADERANRIAGLQDLMDRADVDVSEKFRRVMEAYQIEADYGRTIEAYNGEMDVNGQAQEVEFLRVGRTVFIYKTRNGEHLAVWNQQAREWQELDASYASDVQEALRIARKQLAPDLLMLPIFTDGAQAGE</sequence>
<gene>
    <name evidence="3" type="ORF">IDAT_08915</name>
</gene>
<evidence type="ECO:0000256" key="1">
    <source>
        <dbReference type="SAM" id="Coils"/>
    </source>
</evidence>
<accession>A0A094IMT9</accession>
<feature type="coiled-coil region" evidence="1">
    <location>
        <begin position="62"/>
        <end position="96"/>
    </location>
</feature>
<proteinExistence type="predicted"/>
<dbReference type="eggNOG" id="COG1196">
    <property type="taxonomic scope" value="Bacteria"/>
</dbReference>
<evidence type="ECO:0000256" key="2">
    <source>
        <dbReference type="SAM" id="SignalP"/>
    </source>
</evidence>
<evidence type="ECO:0000313" key="3">
    <source>
        <dbReference type="EMBL" id="KFZ28422.1"/>
    </source>
</evidence>
<dbReference type="Proteomes" id="UP000053718">
    <property type="component" value="Unassembled WGS sequence"/>
</dbReference>
<evidence type="ECO:0000313" key="4">
    <source>
        <dbReference type="Proteomes" id="UP000053718"/>
    </source>
</evidence>
<feature type="chain" id="PRO_5001905379" evidence="2">
    <location>
        <begin position="23"/>
        <end position="258"/>
    </location>
</feature>
<keyword evidence="4" id="KW-1185">Reference proteome</keyword>
<dbReference type="OrthoDB" id="5880116at2"/>
<dbReference type="Pfam" id="PF11932">
    <property type="entry name" value="DUF3450"/>
    <property type="match status" value="1"/>
</dbReference>